<gene>
    <name evidence="12 13" type="primary">ctaA</name>
    <name evidence="13" type="ORF">GCM10008179_19100</name>
</gene>
<keyword evidence="7 12" id="KW-0408">Iron</keyword>
<comment type="function">
    <text evidence="12">Catalyzes the conversion of heme O to heme A by two successive hydroxylations of the methyl group at C8. The first hydroxylation forms heme I, the second hydroxylation results in an unstable dihydroxymethyl group, which spontaneously dehydrates, resulting in the formyl group of heme A.</text>
</comment>
<feature type="binding site" description="axial binding residue" evidence="12">
    <location>
        <position position="327"/>
    </location>
    <ligand>
        <name>heme</name>
        <dbReference type="ChEBI" id="CHEBI:30413"/>
    </ligand>
    <ligandPart>
        <name>Fe</name>
        <dbReference type="ChEBI" id="CHEBI:18248"/>
    </ligandPart>
</feature>
<comment type="subunit">
    <text evidence="12">Interacts with CtaB.</text>
</comment>
<dbReference type="Pfam" id="PF02628">
    <property type="entry name" value="COX15-CtaA"/>
    <property type="match status" value="1"/>
</dbReference>
<keyword evidence="5 12" id="KW-1133">Transmembrane helix</keyword>
<keyword evidence="9 12" id="KW-0472">Membrane</keyword>
<evidence type="ECO:0000256" key="5">
    <source>
        <dbReference type="ARBA" id="ARBA00022989"/>
    </source>
</evidence>
<evidence type="ECO:0000256" key="7">
    <source>
        <dbReference type="ARBA" id="ARBA00023004"/>
    </source>
</evidence>
<evidence type="ECO:0000256" key="11">
    <source>
        <dbReference type="ARBA" id="ARBA00048044"/>
    </source>
</evidence>
<keyword evidence="4 12" id="KW-0479">Metal-binding</keyword>
<feature type="binding site" description="axial binding residue" evidence="12">
    <location>
        <position position="266"/>
    </location>
    <ligand>
        <name>heme</name>
        <dbReference type="ChEBI" id="CHEBI:30413"/>
    </ligand>
    <ligandPart>
        <name>Fe</name>
        <dbReference type="ChEBI" id="CHEBI:18248"/>
    </ligandPart>
</feature>
<evidence type="ECO:0000256" key="9">
    <source>
        <dbReference type="ARBA" id="ARBA00023136"/>
    </source>
</evidence>
<dbReference type="GO" id="GO:0046872">
    <property type="term" value="F:metal ion binding"/>
    <property type="evidence" value="ECO:0007669"/>
    <property type="project" value="UniProtKB-KW"/>
</dbReference>
<evidence type="ECO:0000256" key="6">
    <source>
        <dbReference type="ARBA" id="ARBA00023002"/>
    </source>
</evidence>
<dbReference type="InterPro" id="IPR023754">
    <property type="entry name" value="HemeA_Synthase_type2"/>
</dbReference>
<reference evidence="13" key="2">
    <citation type="submission" date="2023-01" db="EMBL/GenBank/DDBJ databases">
        <authorList>
            <person name="Sun Q."/>
            <person name="Evtushenko L."/>
        </authorList>
    </citation>
    <scope>NUCLEOTIDE SEQUENCE</scope>
    <source>
        <strain evidence="13">VKM B-2347</strain>
    </source>
</reference>
<dbReference type="EMBL" id="BSFI01000007">
    <property type="protein sequence ID" value="GLK68272.1"/>
    <property type="molecule type" value="Genomic_DNA"/>
</dbReference>
<feature type="transmembrane region" description="Helical" evidence="12">
    <location>
        <begin position="268"/>
        <end position="285"/>
    </location>
</feature>
<comment type="cofactor">
    <cofactor evidence="1 12">
        <name>heme b</name>
        <dbReference type="ChEBI" id="CHEBI:60344"/>
    </cofactor>
</comment>
<dbReference type="Proteomes" id="UP001143372">
    <property type="component" value="Unassembled WGS sequence"/>
</dbReference>
<dbReference type="PANTHER" id="PTHR23289:SF2">
    <property type="entry name" value="CYTOCHROME C OXIDASE ASSEMBLY PROTEIN COX15 HOMOLOG"/>
    <property type="match status" value="1"/>
</dbReference>
<comment type="catalytic activity">
    <reaction evidence="11">
        <text>Fe(II)-heme o + 2 A + H2O = Fe(II)-heme a + 2 AH2</text>
        <dbReference type="Rhea" id="RHEA:63388"/>
        <dbReference type="ChEBI" id="CHEBI:13193"/>
        <dbReference type="ChEBI" id="CHEBI:15377"/>
        <dbReference type="ChEBI" id="CHEBI:17499"/>
        <dbReference type="ChEBI" id="CHEBI:60530"/>
        <dbReference type="ChEBI" id="CHEBI:61715"/>
        <dbReference type="EC" id="1.17.99.9"/>
    </reaction>
    <physiologicalReaction direction="left-to-right" evidence="11">
        <dbReference type="Rhea" id="RHEA:63389"/>
    </physiologicalReaction>
</comment>
<dbReference type="EC" id="1.17.99.9" evidence="12"/>
<evidence type="ECO:0000256" key="1">
    <source>
        <dbReference type="ARBA" id="ARBA00001970"/>
    </source>
</evidence>
<keyword evidence="3 12" id="KW-0812">Transmembrane</keyword>
<keyword evidence="12" id="KW-1003">Cell membrane</keyword>
<dbReference type="PANTHER" id="PTHR23289">
    <property type="entry name" value="CYTOCHROME C OXIDASE ASSEMBLY PROTEIN COX15"/>
    <property type="match status" value="1"/>
</dbReference>
<name>A0A9W6J0U3_9HYPH</name>
<comment type="subcellular location">
    <subcellularLocation>
        <location evidence="12">Cell membrane</location>
        <topology evidence="12">Multi-pass membrane protein</topology>
    </subcellularLocation>
    <subcellularLocation>
        <location evidence="2">Membrane</location>
        <topology evidence="2">Multi-pass membrane protein</topology>
    </subcellularLocation>
</comment>
<evidence type="ECO:0000256" key="10">
    <source>
        <dbReference type="ARBA" id="ARBA00044501"/>
    </source>
</evidence>
<feature type="transmembrane region" description="Helical" evidence="12">
    <location>
        <begin position="100"/>
        <end position="117"/>
    </location>
</feature>
<sequence>MTQTAAFRPRRRFVCAWLALTVALVALMVVVGGATRLTGSGLSITEWRPVTGALPPIGEAAWRDEFSKYQASPQYKLLNEGMSLGDFQFIYWWEWSHRQLGRLIGFVFAGGLLIAALTRRVSLREGLTLFAMGLLLGTQGAIGWIMVASGLQPGMTAVAPVKLTLHLGFALLFFATLVAFLAYLGRFGRDRASLTPGLRAGAYAVLGLSFVQILLGGLVAGSRAGFAYNTWPSMGDGFAPPARVLFTVTPWWENFVDNIALVQLNHRLGAYALLIVTAAYAFAVARSRLSSGATGRALALAAVMILQACLGIVTLVAEVPLALGLAHQFGAVVVFGLAVANAALVYRLGAAPEARGAVEGRGSARPAE</sequence>
<dbReference type="GO" id="GO:0005886">
    <property type="term" value="C:plasma membrane"/>
    <property type="evidence" value="ECO:0007669"/>
    <property type="project" value="UniProtKB-SubCell"/>
</dbReference>
<dbReference type="AlphaFoldDB" id="A0A9W6J0U3"/>
<dbReference type="RefSeq" id="WP_271168491.1">
    <property type="nucleotide sequence ID" value="NZ_BSFI01000007.1"/>
</dbReference>
<dbReference type="HAMAP" id="MF_01665">
    <property type="entry name" value="HemeA_synth_type2"/>
    <property type="match status" value="1"/>
</dbReference>
<evidence type="ECO:0000256" key="4">
    <source>
        <dbReference type="ARBA" id="ARBA00022723"/>
    </source>
</evidence>
<feature type="transmembrane region" description="Helical" evidence="12">
    <location>
        <begin position="297"/>
        <end position="317"/>
    </location>
</feature>
<dbReference type="GO" id="GO:0120547">
    <property type="term" value="F:heme A synthase activity"/>
    <property type="evidence" value="ECO:0007669"/>
    <property type="project" value="UniProtKB-EC"/>
</dbReference>
<keyword evidence="8 12" id="KW-0350">Heme biosynthesis</keyword>
<protein>
    <recommendedName>
        <fullName evidence="12">Heme A synthase</fullName>
        <shortName evidence="12">HAS</shortName>
        <ecNumber evidence="12">1.17.99.9</ecNumber>
    </recommendedName>
    <alternativeName>
        <fullName evidence="12">Cytochrome aa3-controlling protein</fullName>
    </alternativeName>
</protein>
<evidence type="ECO:0000313" key="13">
    <source>
        <dbReference type="EMBL" id="GLK68272.1"/>
    </source>
</evidence>
<evidence type="ECO:0000313" key="14">
    <source>
        <dbReference type="Proteomes" id="UP001143372"/>
    </source>
</evidence>
<comment type="caution">
    <text evidence="13">The sequence shown here is derived from an EMBL/GenBank/DDBJ whole genome shotgun (WGS) entry which is preliminary data.</text>
</comment>
<organism evidence="13 14">
    <name type="scientific">Hansschlegelia plantiphila</name>
    <dbReference type="NCBI Taxonomy" id="374655"/>
    <lineage>
        <taxon>Bacteria</taxon>
        <taxon>Pseudomonadati</taxon>
        <taxon>Pseudomonadota</taxon>
        <taxon>Alphaproteobacteria</taxon>
        <taxon>Hyphomicrobiales</taxon>
        <taxon>Methylopilaceae</taxon>
        <taxon>Hansschlegelia</taxon>
    </lineage>
</organism>
<accession>A0A9W6J0U3</accession>
<proteinExistence type="inferred from homology"/>
<comment type="similarity">
    <text evidence="12">Belongs to the COX15/CtaA family. Type 2 subfamily.</text>
</comment>
<feature type="transmembrane region" description="Helical" evidence="12">
    <location>
        <begin position="12"/>
        <end position="34"/>
    </location>
</feature>
<feature type="transmembrane region" description="Helical" evidence="12">
    <location>
        <begin position="197"/>
        <end position="220"/>
    </location>
</feature>
<keyword evidence="14" id="KW-1185">Reference proteome</keyword>
<evidence type="ECO:0000256" key="3">
    <source>
        <dbReference type="ARBA" id="ARBA00022692"/>
    </source>
</evidence>
<reference evidence="13" key="1">
    <citation type="journal article" date="2014" name="Int. J. Syst. Evol. Microbiol.">
        <title>Complete genome sequence of Corynebacterium casei LMG S-19264T (=DSM 44701T), isolated from a smear-ripened cheese.</title>
        <authorList>
            <consortium name="US DOE Joint Genome Institute (JGI-PGF)"/>
            <person name="Walter F."/>
            <person name="Albersmeier A."/>
            <person name="Kalinowski J."/>
            <person name="Ruckert C."/>
        </authorList>
    </citation>
    <scope>NUCLEOTIDE SEQUENCE</scope>
    <source>
        <strain evidence="13">VKM B-2347</strain>
    </source>
</reference>
<feature type="transmembrane region" description="Helical" evidence="12">
    <location>
        <begin position="329"/>
        <end position="346"/>
    </location>
</feature>
<comment type="pathway">
    <text evidence="10 12">Porphyrin-containing compound metabolism; heme A biosynthesis; heme A from heme O: step 1/1.</text>
</comment>
<dbReference type="GO" id="GO:0006784">
    <property type="term" value="P:heme A biosynthetic process"/>
    <property type="evidence" value="ECO:0007669"/>
    <property type="project" value="UniProtKB-UniRule"/>
</dbReference>
<evidence type="ECO:0000256" key="8">
    <source>
        <dbReference type="ARBA" id="ARBA00023133"/>
    </source>
</evidence>
<evidence type="ECO:0000256" key="12">
    <source>
        <dbReference type="HAMAP-Rule" id="MF_01665"/>
    </source>
</evidence>
<feature type="transmembrane region" description="Helical" evidence="12">
    <location>
        <begin position="129"/>
        <end position="151"/>
    </location>
</feature>
<keyword evidence="6 12" id="KW-0560">Oxidoreductase</keyword>
<evidence type="ECO:0000256" key="2">
    <source>
        <dbReference type="ARBA" id="ARBA00004141"/>
    </source>
</evidence>
<dbReference type="InterPro" id="IPR003780">
    <property type="entry name" value="COX15/CtaA_fam"/>
</dbReference>
<feature type="transmembrane region" description="Helical" evidence="12">
    <location>
        <begin position="163"/>
        <end position="185"/>
    </location>
</feature>